<dbReference type="Gene3D" id="3.30.450.30">
    <property type="entry name" value="Dynein light chain 2a, cytoplasmic"/>
    <property type="match status" value="1"/>
</dbReference>
<reference evidence="2 3" key="1">
    <citation type="submission" date="2010-03" db="EMBL/GenBank/DDBJ databases">
        <authorList>
            <consortium name="The Broad Institute Genome Sequencing Platform"/>
            <person name="Ward D."/>
            <person name="Earl A."/>
            <person name="Feldgarden M."/>
            <person name="Gevers D."/>
            <person name="Young S."/>
            <person name="Zeng Q."/>
            <person name="Koehrsen M."/>
            <person name="Alvarado L."/>
            <person name="Berlin A.M."/>
            <person name="Borenstein D."/>
            <person name="Chapman S.B."/>
            <person name="Chen Z."/>
            <person name="Engels R."/>
            <person name="Freedman E."/>
            <person name="Gellesch M."/>
            <person name="Goldberg J."/>
            <person name="Griggs A."/>
            <person name="Gujja S."/>
            <person name="Heilman E.R."/>
            <person name="Heiman D.I."/>
            <person name="Hepburn T.A."/>
            <person name="Howarth C."/>
            <person name="Jen D."/>
            <person name="Larson L."/>
            <person name="Mehta T."/>
            <person name="Park D."/>
            <person name="Pearson M."/>
            <person name="Richards J."/>
            <person name="Roberts A."/>
            <person name="Saif S."/>
            <person name="Shea T.D."/>
            <person name="Shenoy N."/>
            <person name="Sisk P."/>
            <person name="Stolte C."/>
            <person name="Sykes S.N."/>
            <person name="Walk T."/>
            <person name="White J."/>
            <person name="Yandava C."/>
            <person name="Izard J."/>
            <person name="Baranova O.V."/>
            <person name="Blanton J.M."/>
            <person name="Tanner A.C."/>
            <person name="Dewhirst F."/>
            <person name="Haas B."/>
            <person name="Nusbaum C."/>
            <person name="Birren B."/>
        </authorList>
    </citation>
    <scope>NUCLEOTIDE SEQUENCE [LARGE SCALE GENOMIC DNA]</scope>
    <source>
        <strain evidence="2 3">ATCC 29453</strain>
    </source>
</reference>
<feature type="domain" description="Roadblock/LAMTOR2" evidence="1">
    <location>
        <begin position="8"/>
        <end position="98"/>
    </location>
</feature>
<dbReference type="eggNOG" id="COG2018">
    <property type="taxonomic scope" value="Bacteria"/>
</dbReference>
<evidence type="ECO:0000313" key="2">
    <source>
        <dbReference type="EMBL" id="EFG31564.1"/>
    </source>
</evidence>
<protein>
    <recommendedName>
        <fullName evidence="1">Roadblock/LAMTOR2 domain-containing protein</fullName>
    </recommendedName>
</protein>
<dbReference type="EMBL" id="ADCY02000016">
    <property type="protein sequence ID" value="EFG31564.1"/>
    <property type="molecule type" value="Genomic_DNA"/>
</dbReference>
<proteinExistence type="predicted"/>
<dbReference type="PANTHER" id="PTHR36222">
    <property type="entry name" value="SERINE PROTEASE INHIBITOR RV3364C"/>
    <property type="match status" value="1"/>
</dbReference>
<name>V9H6C1_9NEIS</name>
<gene>
    <name evidence="2" type="ORF">HMPREF9021_00835</name>
</gene>
<dbReference type="STRING" id="641147.HMPREF9021_00835"/>
<dbReference type="SMART" id="SM00960">
    <property type="entry name" value="Robl_LC7"/>
    <property type="match status" value="1"/>
</dbReference>
<sequence length="124" mass="13124">MDSNVRMIELTLQDLNASSSDITASALISSDGLPIATALPHDVIADRVGGMTAALLALGNRATRELRCGTMSQVTVQGDDGLIVLVQASPESLLIITAKHEAKLGLILLSARQAVKQMSEWIEE</sequence>
<dbReference type="HOGENOM" id="CLU_118613_1_1_4"/>
<keyword evidence="3" id="KW-1185">Reference proteome</keyword>
<evidence type="ECO:0000313" key="3">
    <source>
        <dbReference type="Proteomes" id="UP000017813"/>
    </source>
</evidence>
<dbReference type="SUPFAM" id="SSF103196">
    <property type="entry name" value="Roadblock/LC7 domain"/>
    <property type="match status" value="1"/>
</dbReference>
<comment type="caution">
    <text evidence="2">The sequence shown here is derived from an EMBL/GenBank/DDBJ whole genome shotgun (WGS) entry which is preliminary data.</text>
</comment>
<dbReference type="InterPro" id="IPR053141">
    <property type="entry name" value="Mycobact_SerProt_Inhib_Rv3364c"/>
</dbReference>
<evidence type="ECO:0000259" key="1">
    <source>
        <dbReference type="SMART" id="SM00960"/>
    </source>
</evidence>
<reference evidence="2 3" key="2">
    <citation type="submission" date="2011-10" db="EMBL/GenBank/DDBJ databases">
        <title>The Genome Sequence of Simonsiella muelleri ATCC 29453.</title>
        <authorList>
            <consortium name="The Broad Institute Genome Sequencing Platform"/>
            <consortium name="The Broad Institute Genome Sequencing Center for Infectious Disease"/>
            <person name="Earl A."/>
            <person name="Ward D."/>
            <person name="Feldgarden M."/>
            <person name="Gevers D."/>
            <person name="Izard J."/>
            <person name="Baranova O.V."/>
            <person name="Blanton J.M."/>
            <person name="Tanner A.C."/>
            <person name="Dewhirst F."/>
            <person name="Young S.K."/>
            <person name="Zeng Q."/>
            <person name="Gargeya S."/>
            <person name="Fitzgerald M."/>
            <person name="Haas B."/>
            <person name="Abouelleil A."/>
            <person name="Alvarado L."/>
            <person name="Arachchi H.M."/>
            <person name="Berlin A."/>
            <person name="Brown A."/>
            <person name="Chapman S.B."/>
            <person name="Chen Z."/>
            <person name="Dunbar C."/>
            <person name="Freedman E."/>
            <person name="Gearin G."/>
            <person name="Goldberg J."/>
            <person name="Griggs A."/>
            <person name="Gujja S."/>
            <person name="Heiman D."/>
            <person name="Howarth C."/>
            <person name="Larson L."/>
            <person name="Lui A."/>
            <person name="MacDonald P.J.P."/>
            <person name="Montmayeur A."/>
            <person name="Murphy C."/>
            <person name="Neiman D."/>
            <person name="Pearson M."/>
            <person name="Priest M."/>
            <person name="Roberts A."/>
            <person name="Saif S."/>
            <person name="Shea T."/>
            <person name="Shenoy N."/>
            <person name="Sisk P."/>
            <person name="Stolte C."/>
            <person name="Sykes S."/>
            <person name="Wortman J."/>
            <person name="Nusbaum C."/>
            <person name="Birren B."/>
        </authorList>
    </citation>
    <scope>NUCLEOTIDE SEQUENCE [LARGE SCALE GENOMIC DNA]</scope>
    <source>
        <strain evidence="2 3">ATCC 29453</strain>
    </source>
</reference>
<organism evidence="2 3">
    <name type="scientific">Simonsiella muelleri ATCC 29453</name>
    <dbReference type="NCBI Taxonomy" id="641147"/>
    <lineage>
        <taxon>Bacteria</taxon>
        <taxon>Pseudomonadati</taxon>
        <taxon>Pseudomonadota</taxon>
        <taxon>Betaproteobacteria</taxon>
        <taxon>Neisseriales</taxon>
        <taxon>Neisseriaceae</taxon>
        <taxon>Simonsiella</taxon>
    </lineage>
</organism>
<dbReference type="Proteomes" id="UP000017813">
    <property type="component" value="Unassembled WGS sequence"/>
</dbReference>
<dbReference type="Pfam" id="PF03259">
    <property type="entry name" value="Robl_LC7"/>
    <property type="match status" value="1"/>
</dbReference>
<dbReference type="PANTHER" id="PTHR36222:SF1">
    <property type="entry name" value="SERINE PROTEASE INHIBITOR RV3364C"/>
    <property type="match status" value="1"/>
</dbReference>
<dbReference type="AlphaFoldDB" id="V9H6C1"/>
<accession>V9H6C1</accession>
<dbReference type="InterPro" id="IPR004942">
    <property type="entry name" value="Roadblock/LAMTOR2_dom"/>
</dbReference>